<proteinExistence type="predicted"/>
<dbReference type="InParanoid" id="A0A1Y1LD01"/>
<keyword evidence="4" id="KW-1185">Reference proteome</keyword>
<name>A0A1Y1LD01_PHOPY</name>
<dbReference type="EMBL" id="VVIM01000008">
    <property type="protein sequence ID" value="KAB0794724.1"/>
    <property type="molecule type" value="Genomic_DNA"/>
</dbReference>
<dbReference type="EMBL" id="GEZM01062872">
    <property type="protein sequence ID" value="JAV69446.1"/>
    <property type="molecule type" value="Transcribed_RNA"/>
</dbReference>
<evidence type="ECO:0000313" key="2">
    <source>
        <dbReference type="EMBL" id="JAV69446.1"/>
    </source>
</evidence>
<evidence type="ECO:0000313" key="4">
    <source>
        <dbReference type="Proteomes" id="UP000327044"/>
    </source>
</evidence>
<dbReference type="OrthoDB" id="6339459at2759"/>
<protein>
    <submittedName>
        <fullName evidence="2">Uncharacterized protein</fullName>
    </submittedName>
</protein>
<gene>
    <name evidence="3" type="ORF">PPYR_11563</name>
</gene>
<evidence type="ECO:0000256" key="1">
    <source>
        <dbReference type="SAM" id="SignalP"/>
    </source>
</evidence>
<reference evidence="3" key="3">
    <citation type="submission" date="2019-08" db="EMBL/GenBank/DDBJ databases">
        <authorList>
            <consortium name="Photinus pyralis genome working group"/>
            <person name="Fallon T.R."/>
            <person name="Sander Lower S.E."/>
            <person name="Weng J.-K."/>
        </authorList>
    </citation>
    <scope>NUCLEOTIDE SEQUENCE</scope>
    <source>
        <strain evidence="3">1611_PpyrPB1</strain>
        <tissue evidence="3">Whole body</tissue>
    </source>
</reference>
<dbReference type="Proteomes" id="UP000327044">
    <property type="component" value="Unassembled WGS sequence"/>
</dbReference>
<feature type="chain" id="PRO_5033289716" evidence="1">
    <location>
        <begin position="20"/>
        <end position="440"/>
    </location>
</feature>
<reference evidence="3 4" key="2">
    <citation type="journal article" date="2018" name="Elife">
        <title>Firefly genomes illuminate parallel origins of bioluminescence in beetles.</title>
        <authorList>
            <person name="Fallon T.R."/>
            <person name="Lower S.E."/>
            <person name="Chang C.H."/>
            <person name="Bessho-Uehara M."/>
            <person name="Martin G.J."/>
            <person name="Bewick A.J."/>
            <person name="Behringer M."/>
            <person name="Debat H.J."/>
            <person name="Wong I."/>
            <person name="Day J.C."/>
            <person name="Suvorov A."/>
            <person name="Silva C.J."/>
            <person name="Stanger-Hall K.F."/>
            <person name="Hall D.W."/>
            <person name="Schmitz R.J."/>
            <person name="Nelson D.R."/>
            <person name="Lewis S.M."/>
            <person name="Shigenobu S."/>
            <person name="Bybee S.M."/>
            <person name="Larracuente A.M."/>
            <person name="Oba Y."/>
            <person name="Weng J.K."/>
        </authorList>
    </citation>
    <scope>NUCLEOTIDE SEQUENCE [LARGE SCALE GENOMIC DNA]</scope>
    <source>
        <strain evidence="3">1611_PpyrPB1</strain>
        <tissue evidence="3">Whole body</tissue>
    </source>
</reference>
<reference evidence="2" key="1">
    <citation type="journal article" date="2016" name="Sci. Rep.">
        <title>Molecular characterization of firefly nuptial gifts: a multi-omics approach sheds light on postcopulatory sexual selection.</title>
        <authorList>
            <person name="Al-Wathiqui N."/>
            <person name="Fallon T.R."/>
            <person name="South A."/>
            <person name="Weng J.K."/>
            <person name="Lewis S.M."/>
        </authorList>
    </citation>
    <scope>NUCLEOTIDE SEQUENCE</scope>
</reference>
<accession>A0A1Y1LD01</accession>
<organism evidence="2">
    <name type="scientific">Photinus pyralis</name>
    <name type="common">Common eastern firefly</name>
    <name type="synonym">Lampyris pyralis</name>
    <dbReference type="NCBI Taxonomy" id="7054"/>
    <lineage>
        <taxon>Eukaryota</taxon>
        <taxon>Metazoa</taxon>
        <taxon>Ecdysozoa</taxon>
        <taxon>Arthropoda</taxon>
        <taxon>Hexapoda</taxon>
        <taxon>Insecta</taxon>
        <taxon>Pterygota</taxon>
        <taxon>Neoptera</taxon>
        <taxon>Endopterygota</taxon>
        <taxon>Coleoptera</taxon>
        <taxon>Polyphaga</taxon>
        <taxon>Elateriformia</taxon>
        <taxon>Elateroidea</taxon>
        <taxon>Lampyridae</taxon>
        <taxon>Lampyrinae</taxon>
        <taxon>Photinus</taxon>
    </lineage>
</organism>
<evidence type="ECO:0000313" key="3">
    <source>
        <dbReference type="EMBL" id="KAB0794724.1"/>
    </source>
</evidence>
<sequence length="440" mass="49331">MFKLGTLLLVTALLQTTYQNDFEENEVETESGLEDVIQNFFLSKGGQELGKALLTMGSGNNANDILDGLGAILGKGDGIDPSFLTGALHALMEPEEPKKKRQLNPTFSWILELFAKEGGAENLMKFFPTVVSAVNSFITEMGSKDDPSGNGMLYPFIEKGRELLDTFADSQTGRSMFELLRGTEGYNLVSDKDGSFSVEKLFVLLENHSFRKQGIEAITKKIGEIGARFFDPAIRPILLTTLETNINGMLKQRGFPKDAVFDLENPVDSLSAIINFGFKKAFGYQIRSKQYVKPTIKYVKSIYNGVVHKGYFSGKKMSAADLSDNLADIINLEIIEPFTRVFRAYRFAKKHTKCDKYVMCILNKDIVDKSVNLPIVKTWLTKGASLIGSWFISNHTGTSYWTFYSYVMDDLDCKKVHFKSCDTFHEEEIKATTKLVHTEL</sequence>
<keyword evidence="1" id="KW-0732">Signal</keyword>
<feature type="signal peptide" evidence="1">
    <location>
        <begin position="1"/>
        <end position="19"/>
    </location>
</feature>
<dbReference type="AlphaFoldDB" id="A0A1Y1LD01"/>
<dbReference type="FunCoup" id="A0A1Y1LD01">
    <property type="interactions" value="53"/>
</dbReference>